<name>A0ABX7Y721_9ACTN</name>
<dbReference type="EMBL" id="CP072384">
    <property type="protein sequence ID" value="QUC08689.1"/>
    <property type="molecule type" value="Genomic_DNA"/>
</dbReference>
<protein>
    <submittedName>
        <fullName evidence="1">Uncharacterized protein</fullName>
    </submittedName>
</protein>
<dbReference type="RefSeq" id="WP_212325056.1">
    <property type="nucleotide sequence ID" value="NZ_AP024463.1"/>
</dbReference>
<proteinExistence type="predicted"/>
<evidence type="ECO:0000313" key="1">
    <source>
        <dbReference type="EMBL" id="QUC08689.1"/>
    </source>
</evidence>
<evidence type="ECO:0000313" key="2">
    <source>
        <dbReference type="Proteomes" id="UP000678513"/>
    </source>
</evidence>
<sequence>MNIRNLINRFLDSEFGAYPATRGAVVVVPTLTARPAIIRTPEATDQTEVTWPGRDWAPAQ</sequence>
<keyword evidence="2" id="KW-1185">Reference proteome</keyword>
<dbReference type="Proteomes" id="UP000678513">
    <property type="component" value="Chromosome"/>
</dbReference>
<gene>
    <name evidence="1" type="ORF">J5A65_02795</name>
</gene>
<reference evidence="1 2" key="1">
    <citation type="submission" date="2021-03" db="EMBL/GenBank/DDBJ databases">
        <title>Human Oral Microbial Genomes.</title>
        <authorList>
            <person name="Johnston C.D."/>
            <person name="Chen T."/>
            <person name="Dewhirst F.E."/>
        </authorList>
    </citation>
    <scope>NUCLEOTIDE SEQUENCE [LARGE SCALE GENOMIC DNA]</scope>
    <source>
        <strain evidence="1 2">DSMZ 100122</strain>
    </source>
</reference>
<accession>A0ABX7Y721</accession>
<organism evidence="1 2">
    <name type="scientific">Arachnia rubra</name>
    <dbReference type="NCBI Taxonomy" id="1547448"/>
    <lineage>
        <taxon>Bacteria</taxon>
        <taxon>Bacillati</taxon>
        <taxon>Actinomycetota</taxon>
        <taxon>Actinomycetes</taxon>
        <taxon>Propionibacteriales</taxon>
        <taxon>Propionibacteriaceae</taxon>
        <taxon>Arachnia</taxon>
    </lineage>
</organism>